<gene>
    <name evidence="2" type="ORF">METZ01_LOCUS118466</name>
</gene>
<evidence type="ECO:0000313" key="2">
    <source>
        <dbReference type="EMBL" id="SVA65612.1"/>
    </source>
</evidence>
<evidence type="ECO:0000259" key="1">
    <source>
        <dbReference type="Pfam" id="PF13524"/>
    </source>
</evidence>
<dbReference type="EMBL" id="UINC01015608">
    <property type="protein sequence ID" value="SVA65612.1"/>
    <property type="molecule type" value="Genomic_DNA"/>
</dbReference>
<protein>
    <recommendedName>
        <fullName evidence="1">Spore protein YkvP/CgeB glycosyl transferase-like domain-containing protein</fullName>
    </recommendedName>
</protein>
<accession>A0A381XM86</accession>
<feature type="non-terminal residue" evidence="2">
    <location>
        <position position="1"/>
    </location>
</feature>
<name>A0A381XM86_9ZZZZ</name>
<dbReference type="AlphaFoldDB" id="A0A381XM86"/>
<sequence length="280" mass="30377">CGPFPIRSRSARTRGLGDLSASVIAGRLRSGIRVASGIWGAPFMPFTLAADRLGCALSADLPQPVDTTVFAPRTEPEETTDGFEGLTIFHPSRMQFTPDPFLIETGQFKRNDLLIRGFSDAVTQGLDARLILIDRAGSPDQDLAKRLIDEFGVYDVVEWISAETSAGFSWRELASLYQSSDIVVDEFGGWFGLSALEGASCGRPVLNQVAEEVMASMYPDGYPFLQAKTAEEVCDLITMLADPGRRAAIGQASREWVLKHHDRGVVASKCELMLAACGLV</sequence>
<dbReference type="Gene3D" id="3.40.50.2000">
    <property type="entry name" value="Glycogen Phosphorylase B"/>
    <property type="match status" value="1"/>
</dbReference>
<organism evidence="2">
    <name type="scientific">marine metagenome</name>
    <dbReference type="NCBI Taxonomy" id="408172"/>
    <lineage>
        <taxon>unclassified sequences</taxon>
        <taxon>metagenomes</taxon>
        <taxon>ecological metagenomes</taxon>
    </lineage>
</organism>
<feature type="domain" description="Spore protein YkvP/CgeB glycosyl transferase-like" evidence="1">
    <location>
        <begin position="171"/>
        <end position="262"/>
    </location>
</feature>
<dbReference type="GO" id="GO:0016757">
    <property type="term" value="F:glycosyltransferase activity"/>
    <property type="evidence" value="ECO:0007669"/>
    <property type="project" value="TreeGrafter"/>
</dbReference>
<dbReference type="InterPro" id="IPR055259">
    <property type="entry name" value="YkvP/CgeB_Glyco_trans-like"/>
</dbReference>
<proteinExistence type="predicted"/>
<reference evidence="2" key="1">
    <citation type="submission" date="2018-05" db="EMBL/GenBank/DDBJ databases">
        <authorList>
            <person name="Lanie J.A."/>
            <person name="Ng W.-L."/>
            <person name="Kazmierczak K.M."/>
            <person name="Andrzejewski T.M."/>
            <person name="Davidsen T.M."/>
            <person name="Wayne K.J."/>
            <person name="Tettelin H."/>
            <person name="Glass J.I."/>
            <person name="Rusch D."/>
            <person name="Podicherti R."/>
            <person name="Tsui H.-C.T."/>
            <person name="Winkler M.E."/>
        </authorList>
    </citation>
    <scope>NUCLEOTIDE SEQUENCE</scope>
</reference>
<dbReference type="PANTHER" id="PTHR12526:SF635">
    <property type="entry name" value="GLYCOSYL TRANSFERASE GROUP 1"/>
    <property type="match status" value="1"/>
</dbReference>
<dbReference type="SUPFAM" id="SSF53756">
    <property type="entry name" value="UDP-Glycosyltransferase/glycogen phosphorylase"/>
    <property type="match status" value="1"/>
</dbReference>
<dbReference type="PANTHER" id="PTHR12526">
    <property type="entry name" value="GLYCOSYLTRANSFERASE"/>
    <property type="match status" value="1"/>
</dbReference>
<dbReference type="Pfam" id="PF13524">
    <property type="entry name" value="Glyco_trans_1_2"/>
    <property type="match status" value="1"/>
</dbReference>